<organism evidence="2 3">
    <name type="scientific">Novosphingobium album</name>
    <name type="common">ex Hu et al. 2023</name>
    <dbReference type="NCBI Taxonomy" id="2930093"/>
    <lineage>
        <taxon>Bacteria</taxon>
        <taxon>Pseudomonadati</taxon>
        <taxon>Pseudomonadota</taxon>
        <taxon>Alphaproteobacteria</taxon>
        <taxon>Sphingomonadales</taxon>
        <taxon>Sphingomonadaceae</taxon>
        <taxon>Novosphingobium</taxon>
    </lineage>
</organism>
<keyword evidence="3" id="KW-1185">Reference proteome</keyword>
<comment type="caution">
    <text evidence="2">The sequence shown here is derived from an EMBL/GenBank/DDBJ whole genome shotgun (WGS) entry which is preliminary data.</text>
</comment>
<gene>
    <name evidence="2" type="ORF">MTR64_20160</name>
</gene>
<sequence>MADLFEDAPSTVAAVLGAVGNGSGANGPGSPYHLPQPPHKRLLVKATGPEGQPFTVTGQTARTLLALVKAGAAGVTALEIASWAFRLSHYIMVLRHTHRLAIPMLWEAHEGGKHGRYVLRSTVTILEIISD</sequence>
<protein>
    <recommendedName>
        <fullName evidence="1">Winged helix domain-containing protein</fullName>
    </recommendedName>
</protein>
<dbReference type="EMBL" id="JALHLE010000045">
    <property type="protein sequence ID" value="MCJ2180892.1"/>
    <property type="molecule type" value="Genomic_DNA"/>
</dbReference>
<dbReference type="RefSeq" id="WP_243996339.1">
    <property type="nucleotide sequence ID" value="NZ_JALHLE010000045.1"/>
</dbReference>
<evidence type="ECO:0000313" key="2">
    <source>
        <dbReference type="EMBL" id="MCJ2180892.1"/>
    </source>
</evidence>
<dbReference type="Pfam" id="PF22324">
    <property type="entry name" value="HTH_91"/>
    <property type="match status" value="1"/>
</dbReference>
<evidence type="ECO:0000259" key="1">
    <source>
        <dbReference type="Pfam" id="PF22324"/>
    </source>
</evidence>
<dbReference type="InterPro" id="IPR054382">
    <property type="entry name" value="wHTH_alphaproteobact"/>
</dbReference>
<name>A0ABT0B735_9SPHN</name>
<evidence type="ECO:0000313" key="3">
    <source>
        <dbReference type="Proteomes" id="UP001162880"/>
    </source>
</evidence>
<proteinExistence type="predicted"/>
<reference evidence="2" key="1">
    <citation type="submission" date="2022-03" db="EMBL/GenBank/DDBJ databases">
        <title>Identification of a novel bacterium isolated from mangrove sediments.</title>
        <authorList>
            <person name="Pan X."/>
        </authorList>
    </citation>
    <scope>NUCLEOTIDE SEQUENCE</scope>
    <source>
        <strain evidence="2">B2580</strain>
    </source>
</reference>
<feature type="domain" description="Winged helix" evidence="1">
    <location>
        <begin position="54"/>
        <end position="127"/>
    </location>
</feature>
<accession>A0ABT0B735</accession>
<dbReference type="Proteomes" id="UP001162880">
    <property type="component" value="Unassembled WGS sequence"/>
</dbReference>